<dbReference type="EMBL" id="OZ037948">
    <property type="protein sequence ID" value="CAL1708869.1"/>
    <property type="molecule type" value="Genomic_DNA"/>
</dbReference>
<reference evidence="2" key="1">
    <citation type="submission" date="2024-04" db="EMBL/GenBank/DDBJ databases">
        <authorList>
            <person name="Shaw F."/>
            <person name="Minotto A."/>
        </authorList>
    </citation>
    <scope>NUCLEOTIDE SEQUENCE [LARGE SCALE GENOMIC DNA]</scope>
</reference>
<protein>
    <submittedName>
        <fullName evidence="1">Uncharacterized protein</fullName>
    </submittedName>
</protein>
<accession>A0ABP1DPK0</accession>
<keyword evidence="2" id="KW-1185">Reference proteome</keyword>
<name>A0ABP1DPK0_9APHY</name>
<sequence length="117" mass="13029">MHTLVQPPAGERLPFAAHRAYEGDFSCLGVTNVPLRVWNVKKDEALTPELELELELEEVLTSVRRSSSTRDGLPVIVLPIKVLTSNPWCLADRDCDAVSLFAVLEKDLEEDVDEALD</sequence>
<organism evidence="1 2">
    <name type="scientific">Somion occarium</name>
    <dbReference type="NCBI Taxonomy" id="3059160"/>
    <lineage>
        <taxon>Eukaryota</taxon>
        <taxon>Fungi</taxon>
        <taxon>Dikarya</taxon>
        <taxon>Basidiomycota</taxon>
        <taxon>Agaricomycotina</taxon>
        <taxon>Agaricomycetes</taxon>
        <taxon>Polyporales</taxon>
        <taxon>Cerrenaceae</taxon>
        <taxon>Somion</taxon>
    </lineage>
</organism>
<proteinExistence type="predicted"/>
<dbReference type="Proteomes" id="UP001497453">
    <property type="component" value="Chromosome 5"/>
</dbReference>
<evidence type="ECO:0000313" key="2">
    <source>
        <dbReference type="Proteomes" id="UP001497453"/>
    </source>
</evidence>
<gene>
    <name evidence="1" type="ORF">GFSPODELE1_LOCUS7059</name>
</gene>
<evidence type="ECO:0000313" key="1">
    <source>
        <dbReference type="EMBL" id="CAL1708869.1"/>
    </source>
</evidence>